<evidence type="ECO:0000313" key="5">
    <source>
        <dbReference type="Proteomes" id="UP000504606"/>
    </source>
</evidence>
<dbReference type="FunFam" id="3.30.160.20:FF:000009">
    <property type="entry name" value="Adenosine deaminase RNA-specific B2 (inactive)"/>
    <property type="match status" value="1"/>
</dbReference>
<dbReference type="Proteomes" id="UP000504606">
    <property type="component" value="Unplaced"/>
</dbReference>
<dbReference type="GeneID" id="113209783"/>
<name>A0A9C6X954_FRAOC</name>
<dbReference type="CTD" id="103"/>
<feature type="domain" description="DRBM" evidence="3">
    <location>
        <begin position="276"/>
        <end position="312"/>
    </location>
</feature>
<accession>A0A9C6X954</accession>
<dbReference type="OrthoDB" id="10268011at2759"/>
<dbReference type="Pfam" id="PF00035">
    <property type="entry name" value="dsrm"/>
    <property type="match status" value="2"/>
</dbReference>
<dbReference type="AlphaFoldDB" id="A0A9C6X954"/>
<dbReference type="GO" id="GO:0003726">
    <property type="term" value="F:double-stranded RNA adenosine deaminase activity"/>
    <property type="evidence" value="ECO:0007669"/>
    <property type="project" value="TreeGrafter"/>
</dbReference>
<protein>
    <submittedName>
        <fullName evidence="6 7">Double-stranded RNA-specific editase Adar</fullName>
    </submittedName>
</protein>
<evidence type="ECO:0000313" key="6">
    <source>
        <dbReference type="RefSeq" id="XP_052131439.1"/>
    </source>
</evidence>
<feature type="domain" description="A to I editase" evidence="4">
    <location>
        <begin position="386"/>
        <end position="716"/>
    </location>
</feature>
<dbReference type="SUPFAM" id="SSF54768">
    <property type="entry name" value="dsRNA-binding domain-like"/>
    <property type="match status" value="2"/>
</dbReference>
<dbReference type="Gene3D" id="3.30.160.20">
    <property type="match status" value="2"/>
</dbReference>
<dbReference type="GO" id="GO:0005737">
    <property type="term" value="C:cytoplasm"/>
    <property type="evidence" value="ECO:0007669"/>
    <property type="project" value="TreeGrafter"/>
</dbReference>
<dbReference type="InterPro" id="IPR014720">
    <property type="entry name" value="dsRBD_dom"/>
</dbReference>
<dbReference type="RefSeq" id="XP_052131441.1">
    <property type="nucleotide sequence ID" value="XM_052275481.1"/>
</dbReference>
<feature type="region of interest" description="Disordered" evidence="2">
    <location>
        <begin position="67"/>
        <end position="92"/>
    </location>
</feature>
<evidence type="ECO:0000256" key="1">
    <source>
        <dbReference type="PROSITE-ProRule" id="PRU00266"/>
    </source>
</evidence>
<reference evidence="6 7" key="1">
    <citation type="submission" date="2025-04" db="UniProtKB">
        <authorList>
            <consortium name="RefSeq"/>
        </authorList>
    </citation>
    <scope>IDENTIFICATION</scope>
    <source>
        <tissue evidence="6 7">Whole organism</tissue>
    </source>
</reference>
<dbReference type="GO" id="GO:0003725">
    <property type="term" value="F:double-stranded RNA binding"/>
    <property type="evidence" value="ECO:0007669"/>
    <property type="project" value="TreeGrafter"/>
</dbReference>
<gene>
    <name evidence="6 7" type="primary">LOC113209783</name>
</gene>
<dbReference type="CDD" id="cd19865">
    <property type="entry name" value="DSRM_STRBP_RED-like_rpt1"/>
    <property type="match status" value="1"/>
</dbReference>
<sequence length="728" mass="79874">MDGTVMDTTGPPVSGICVQACPSLDTRHLTPDVQIKMNLSPEARSMISNTQTKMSPDCRVQRADLKRTLDSNALPPPKKRRKKNVSGSSKIHTPKNAVCTLNEISPGLVYTFVSQQGPVHLPTFTVSVELNGETYEGQGRTKKQAKHDAAMKALRSFVQYPDAYEAHRVLNNCGKDVDFSSDIAVGDPSFFNVFNSNTTPPHKDIIASSSCSAQPKAVLHDTGSNGAVQSAAMHPLLLNSKRNPGALEKTPVGLLNELKPGLDFRCISEKGEQYNKFVMEVIVDNERFEGSGPSKKLAKTAAAKAVLAKIFSISYSPLSNRATPSSSAATDESITLPQILADHIGRLVLAKFAKLVENNTTHSRRKVLSGFVMTTGPAMEDAHIISVTTGTKCISGEHMSVKGAALNDTHAEIVGRRCLVDYMYSQLELLLSGDQGASNSIFVQKPDGNGYQLRENVRFHLYINTAPCGDARIFSPHEAETEEEAVDKHPNRKARGLLRTKIESGEGTIPVNQNTGIQTWDGVLQGERLLTMSCSDKVARWNVLGVQGALLAHFIEPIYLESIVLGSLFHPSHLYRAVCGRIENSIEGLPPPYRLNKPLLSLTSSREVRQPTKAPSHSLNWTSGQPNSEIINSVTGKDEHGTASRISKRKLFQRFLQLVGRISTRTRITPDNCPTVYADAKMAVEDYQQAKSQLMKAFLKSNLGTWLKKPIEQDQFELDLTHIKEEMI</sequence>
<keyword evidence="1" id="KW-0694">RNA-binding</keyword>
<evidence type="ECO:0000256" key="2">
    <source>
        <dbReference type="SAM" id="MobiDB-lite"/>
    </source>
</evidence>
<dbReference type="PANTHER" id="PTHR10910">
    <property type="entry name" value="EUKARYOTE SPECIFIC DSRNA BINDING PROTEIN"/>
    <property type="match status" value="1"/>
</dbReference>
<dbReference type="RefSeq" id="XP_052131439.1">
    <property type="nucleotide sequence ID" value="XM_052275479.1"/>
</dbReference>
<dbReference type="GO" id="GO:0010468">
    <property type="term" value="P:regulation of gene expression"/>
    <property type="evidence" value="ECO:0007669"/>
    <property type="project" value="UniProtKB-ARBA"/>
</dbReference>
<dbReference type="Pfam" id="PF02137">
    <property type="entry name" value="A_deamin"/>
    <property type="match status" value="1"/>
</dbReference>
<organism evidence="5 6">
    <name type="scientific">Frankliniella occidentalis</name>
    <name type="common">Western flower thrips</name>
    <name type="synonym">Euthrips occidentalis</name>
    <dbReference type="NCBI Taxonomy" id="133901"/>
    <lineage>
        <taxon>Eukaryota</taxon>
        <taxon>Metazoa</taxon>
        <taxon>Ecdysozoa</taxon>
        <taxon>Arthropoda</taxon>
        <taxon>Hexapoda</taxon>
        <taxon>Insecta</taxon>
        <taxon>Pterygota</taxon>
        <taxon>Neoptera</taxon>
        <taxon>Paraneoptera</taxon>
        <taxon>Thysanoptera</taxon>
        <taxon>Terebrantia</taxon>
        <taxon>Thripoidea</taxon>
        <taxon>Thripidae</taxon>
        <taxon>Frankliniella</taxon>
    </lineage>
</organism>
<dbReference type="SMART" id="SM00552">
    <property type="entry name" value="ADEAMc"/>
    <property type="match status" value="1"/>
</dbReference>
<proteinExistence type="predicted"/>
<evidence type="ECO:0000259" key="4">
    <source>
        <dbReference type="PROSITE" id="PS50141"/>
    </source>
</evidence>
<dbReference type="GO" id="GO:0005730">
    <property type="term" value="C:nucleolus"/>
    <property type="evidence" value="ECO:0007669"/>
    <property type="project" value="TreeGrafter"/>
</dbReference>
<evidence type="ECO:0000259" key="3">
    <source>
        <dbReference type="PROSITE" id="PS50137"/>
    </source>
</evidence>
<dbReference type="KEGG" id="foc:113209783"/>
<dbReference type="PANTHER" id="PTHR10910:SF62">
    <property type="entry name" value="AT07585P-RELATED"/>
    <property type="match status" value="1"/>
</dbReference>
<dbReference type="GO" id="GO:0008251">
    <property type="term" value="F:tRNA-specific adenosine deaminase activity"/>
    <property type="evidence" value="ECO:0007669"/>
    <property type="project" value="TreeGrafter"/>
</dbReference>
<dbReference type="GO" id="GO:0006396">
    <property type="term" value="P:RNA processing"/>
    <property type="evidence" value="ECO:0007669"/>
    <property type="project" value="InterPro"/>
</dbReference>
<dbReference type="GO" id="GO:0006382">
    <property type="term" value="P:adenosine to inosine editing"/>
    <property type="evidence" value="ECO:0007669"/>
    <property type="project" value="TreeGrafter"/>
</dbReference>
<dbReference type="InterPro" id="IPR002466">
    <property type="entry name" value="A_deamin"/>
</dbReference>
<dbReference type="SMART" id="SM00358">
    <property type="entry name" value="DSRM"/>
    <property type="match status" value="2"/>
</dbReference>
<feature type="domain" description="DRBM" evidence="3">
    <location>
        <begin position="93"/>
        <end position="159"/>
    </location>
</feature>
<dbReference type="PROSITE" id="PS50137">
    <property type="entry name" value="DS_RBD"/>
    <property type="match status" value="2"/>
</dbReference>
<evidence type="ECO:0000313" key="7">
    <source>
        <dbReference type="RefSeq" id="XP_052131441.1"/>
    </source>
</evidence>
<dbReference type="PROSITE" id="PS50141">
    <property type="entry name" value="A_DEAMIN_EDITASE"/>
    <property type="match status" value="1"/>
</dbReference>
<keyword evidence="5" id="KW-1185">Reference proteome</keyword>